<dbReference type="Pfam" id="PF02743">
    <property type="entry name" value="dCache_1"/>
    <property type="match status" value="1"/>
</dbReference>
<dbReference type="NCBIfam" id="TIGR00254">
    <property type="entry name" value="GGDEF"/>
    <property type="match status" value="1"/>
</dbReference>
<comment type="subcellular location">
    <subcellularLocation>
        <location evidence="2">Cell membrane</location>
        <topology evidence="2">Multi-pass membrane protein</topology>
    </subcellularLocation>
</comment>
<keyword evidence="7 8" id="KW-0472">Membrane</keyword>
<accession>A0A849VDN3</accession>
<keyword evidence="6 8" id="KW-1133">Transmembrane helix</keyword>
<evidence type="ECO:0000313" key="11">
    <source>
        <dbReference type="Proteomes" id="UP000586305"/>
    </source>
</evidence>
<dbReference type="Pfam" id="PF00990">
    <property type="entry name" value="GGDEF"/>
    <property type="match status" value="1"/>
</dbReference>
<dbReference type="RefSeq" id="WP_171626273.1">
    <property type="nucleotide sequence ID" value="NZ_JABBPG010000004.1"/>
</dbReference>
<evidence type="ECO:0000256" key="8">
    <source>
        <dbReference type="SAM" id="Phobius"/>
    </source>
</evidence>
<dbReference type="AlphaFoldDB" id="A0A849VDN3"/>
<dbReference type="GO" id="GO:0052621">
    <property type="term" value="F:diguanylate cyclase activity"/>
    <property type="evidence" value="ECO:0007669"/>
    <property type="project" value="UniProtKB-EC"/>
</dbReference>
<dbReference type="InterPro" id="IPR033479">
    <property type="entry name" value="dCache_1"/>
</dbReference>
<dbReference type="InterPro" id="IPR000160">
    <property type="entry name" value="GGDEF_dom"/>
</dbReference>
<dbReference type="InterPro" id="IPR029787">
    <property type="entry name" value="Nucleotide_cyclase"/>
</dbReference>
<evidence type="ECO:0000256" key="7">
    <source>
        <dbReference type="ARBA" id="ARBA00023136"/>
    </source>
</evidence>
<dbReference type="GO" id="GO:0005886">
    <property type="term" value="C:plasma membrane"/>
    <property type="evidence" value="ECO:0007669"/>
    <property type="project" value="UniProtKB-SubCell"/>
</dbReference>
<gene>
    <name evidence="10" type="ORF">HG263_11825</name>
</gene>
<protein>
    <recommendedName>
        <fullName evidence="3">diguanylate cyclase</fullName>
        <ecNumber evidence="3">2.7.7.65</ecNumber>
    </recommendedName>
</protein>
<evidence type="ECO:0000256" key="6">
    <source>
        <dbReference type="ARBA" id="ARBA00022989"/>
    </source>
</evidence>
<evidence type="ECO:0000259" key="9">
    <source>
        <dbReference type="PROSITE" id="PS50887"/>
    </source>
</evidence>
<evidence type="ECO:0000256" key="2">
    <source>
        <dbReference type="ARBA" id="ARBA00004651"/>
    </source>
</evidence>
<dbReference type="InterPro" id="IPR043128">
    <property type="entry name" value="Rev_trsase/Diguanyl_cyclase"/>
</dbReference>
<evidence type="ECO:0000256" key="4">
    <source>
        <dbReference type="ARBA" id="ARBA00022475"/>
    </source>
</evidence>
<evidence type="ECO:0000313" key="10">
    <source>
        <dbReference type="EMBL" id="NOU51215.1"/>
    </source>
</evidence>
<name>A0A849VDN3_9GAMM</name>
<dbReference type="CDD" id="cd01949">
    <property type="entry name" value="GGDEF"/>
    <property type="match status" value="1"/>
</dbReference>
<dbReference type="PANTHER" id="PTHR45138:SF26">
    <property type="entry name" value="DIGUANYLATE CYCLASE"/>
    <property type="match status" value="1"/>
</dbReference>
<evidence type="ECO:0000256" key="3">
    <source>
        <dbReference type="ARBA" id="ARBA00012528"/>
    </source>
</evidence>
<dbReference type="FunFam" id="3.30.70.270:FF:000001">
    <property type="entry name" value="Diguanylate cyclase domain protein"/>
    <property type="match status" value="1"/>
</dbReference>
<dbReference type="PANTHER" id="PTHR45138">
    <property type="entry name" value="REGULATORY COMPONENTS OF SENSORY TRANSDUCTION SYSTEM"/>
    <property type="match status" value="1"/>
</dbReference>
<dbReference type="GO" id="GO:1902201">
    <property type="term" value="P:negative regulation of bacterial-type flagellum-dependent cell motility"/>
    <property type="evidence" value="ECO:0007669"/>
    <property type="project" value="TreeGrafter"/>
</dbReference>
<reference evidence="10 11" key="1">
    <citation type="submission" date="2020-04" db="EMBL/GenBank/DDBJ databases">
        <title>Pseudoalteromonas caenipelagi sp. nov., isolated from a tidal flat.</title>
        <authorList>
            <person name="Park S."/>
            <person name="Yoon J.-H."/>
        </authorList>
    </citation>
    <scope>NUCLEOTIDE SEQUENCE [LARGE SCALE GENOMIC DNA]</scope>
    <source>
        <strain evidence="10 11">JBTF-M23</strain>
    </source>
</reference>
<comment type="cofactor">
    <cofactor evidence="1">
        <name>Mg(2+)</name>
        <dbReference type="ChEBI" id="CHEBI:18420"/>
    </cofactor>
</comment>
<evidence type="ECO:0000256" key="5">
    <source>
        <dbReference type="ARBA" id="ARBA00022692"/>
    </source>
</evidence>
<dbReference type="PROSITE" id="PS50887">
    <property type="entry name" value="GGDEF"/>
    <property type="match status" value="1"/>
</dbReference>
<keyword evidence="5 8" id="KW-0812">Transmembrane</keyword>
<dbReference type="Gene3D" id="3.30.70.270">
    <property type="match status" value="1"/>
</dbReference>
<comment type="caution">
    <text evidence="10">The sequence shown here is derived from an EMBL/GenBank/DDBJ whole genome shotgun (WGS) entry which is preliminary data.</text>
</comment>
<evidence type="ECO:0000256" key="1">
    <source>
        <dbReference type="ARBA" id="ARBA00001946"/>
    </source>
</evidence>
<proteinExistence type="predicted"/>
<sequence length="471" mass="54102">MDHARRRCNITLTLLLLAGFTFTSWFSYHMAHHSLSEGIVDDALPLTSHLISTDLQKQLQGPIYVAQSMAQNHFVHLWLKNNQGDADQLFAFLKKTKTLFKSQTSFLVDHRTKKYYHFDGRTNQLNLTSPEAAWYSEVLNYTKLDYVLNVDVSPQDNFNPIVYVNHKIIANNELLGVTGVGIQLDDLQHLINYYQSQYKRKVYFADHQGRLIFYNQNKMPSQSLVSEFPEHLDAILSQTSYKFAIKRQGMQRLINSRYISDLGWHLMVEQTFTPETKLTDALIANLLLGMVITLCILAIAQLTFNQYQKRLETIALTDKLCNVLNRQAFEPLLQRHILRAKPGRVPLSLLLLDIDHFKQVNDQHGHLVGDQVLKHFAELCVAVADSSDVICRWGGEEFMILMPNAYIDHATQFGERLREKLTACDCIVPITISIGVAQYQPQESEDDFIKRADDALYRAKRLGRNRVEMAA</sequence>
<dbReference type="InterPro" id="IPR050469">
    <property type="entry name" value="Diguanylate_Cyclase"/>
</dbReference>
<dbReference type="EC" id="2.7.7.65" evidence="3"/>
<feature type="transmembrane region" description="Helical" evidence="8">
    <location>
        <begin position="282"/>
        <end position="304"/>
    </location>
</feature>
<dbReference type="GO" id="GO:0043709">
    <property type="term" value="P:cell adhesion involved in single-species biofilm formation"/>
    <property type="evidence" value="ECO:0007669"/>
    <property type="project" value="TreeGrafter"/>
</dbReference>
<keyword evidence="11" id="KW-1185">Reference proteome</keyword>
<dbReference type="Proteomes" id="UP000586305">
    <property type="component" value="Unassembled WGS sequence"/>
</dbReference>
<dbReference type="SUPFAM" id="SSF55073">
    <property type="entry name" value="Nucleotide cyclase"/>
    <property type="match status" value="1"/>
</dbReference>
<organism evidence="10 11">
    <name type="scientific">Pseudoalteromonas caenipelagi</name>
    <dbReference type="NCBI Taxonomy" id="2726988"/>
    <lineage>
        <taxon>Bacteria</taxon>
        <taxon>Pseudomonadati</taxon>
        <taxon>Pseudomonadota</taxon>
        <taxon>Gammaproteobacteria</taxon>
        <taxon>Alteromonadales</taxon>
        <taxon>Pseudoalteromonadaceae</taxon>
        <taxon>Pseudoalteromonas</taxon>
    </lineage>
</organism>
<keyword evidence="4" id="KW-1003">Cell membrane</keyword>
<dbReference type="SMART" id="SM00267">
    <property type="entry name" value="GGDEF"/>
    <property type="match status" value="1"/>
</dbReference>
<feature type="domain" description="GGDEF" evidence="9">
    <location>
        <begin position="345"/>
        <end position="471"/>
    </location>
</feature>
<dbReference type="Gene3D" id="3.30.450.20">
    <property type="entry name" value="PAS domain"/>
    <property type="match status" value="1"/>
</dbReference>
<dbReference type="EMBL" id="JABBPG010000004">
    <property type="protein sequence ID" value="NOU51215.1"/>
    <property type="molecule type" value="Genomic_DNA"/>
</dbReference>